<dbReference type="AlphaFoldDB" id="A0ABD1R800"/>
<evidence type="ECO:0000313" key="2">
    <source>
        <dbReference type="Proteomes" id="UP001604277"/>
    </source>
</evidence>
<name>A0ABD1R800_9LAMI</name>
<evidence type="ECO:0000313" key="1">
    <source>
        <dbReference type="EMBL" id="KAL2483911.1"/>
    </source>
</evidence>
<dbReference type="Proteomes" id="UP001604277">
    <property type="component" value="Unassembled WGS sequence"/>
</dbReference>
<accession>A0ABD1R800</accession>
<reference evidence="2" key="1">
    <citation type="submission" date="2024-07" db="EMBL/GenBank/DDBJ databases">
        <title>Two chromosome-level genome assemblies of Korean endemic species Abeliophyllum distichum and Forsythia ovata (Oleaceae).</title>
        <authorList>
            <person name="Jang H."/>
        </authorList>
    </citation>
    <scope>NUCLEOTIDE SEQUENCE [LARGE SCALE GENOMIC DNA]</scope>
</reference>
<sequence length="121" mass="12967">MGQGNVEELIDVGVEITVKGKADGTVDTEVGADRVEGEAKALVDTEIGTTVDGDQEVAVDTGVDTTVEGEADAAVDTEVGTKVEGDAEERINHVDRLRDLSDKKMYKKNLRFSYVGVREKP</sequence>
<comment type="caution">
    <text evidence="1">The sequence shown here is derived from an EMBL/GenBank/DDBJ whole genome shotgun (WGS) entry which is preliminary data.</text>
</comment>
<protein>
    <submittedName>
        <fullName evidence="1">Uncharacterized protein</fullName>
    </submittedName>
</protein>
<organism evidence="1 2">
    <name type="scientific">Forsythia ovata</name>
    <dbReference type="NCBI Taxonomy" id="205694"/>
    <lineage>
        <taxon>Eukaryota</taxon>
        <taxon>Viridiplantae</taxon>
        <taxon>Streptophyta</taxon>
        <taxon>Embryophyta</taxon>
        <taxon>Tracheophyta</taxon>
        <taxon>Spermatophyta</taxon>
        <taxon>Magnoliopsida</taxon>
        <taxon>eudicotyledons</taxon>
        <taxon>Gunneridae</taxon>
        <taxon>Pentapetalae</taxon>
        <taxon>asterids</taxon>
        <taxon>lamiids</taxon>
        <taxon>Lamiales</taxon>
        <taxon>Oleaceae</taxon>
        <taxon>Forsythieae</taxon>
        <taxon>Forsythia</taxon>
    </lineage>
</organism>
<proteinExistence type="predicted"/>
<dbReference type="EMBL" id="JBFOLJ010000013">
    <property type="protein sequence ID" value="KAL2483911.1"/>
    <property type="molecule type" value="Genomic_DNA"/>
</dbReference>
<keyword evidence="2" id="KW-1185">Reference proteome</keyword>
<gene>
    <name evidence="1" type="ORF">Fot_45355</name>
</gene>